<feature type="transmembrane region" description="Helical" evidence="1">
    <location>
        <begin position="105"/>
        <end position="124"/>
    </location>
</feature>
<proteinExistence type="predicted"/>
<evidence type="ECO:0000256" key="1">
    <source>
        <dbReference type="SAM" id="Phobius"/>
    </source>
</evidence>
<comment type="caution">
    <text evidence="2">The sequence shown here is derived from an EMBL/GenBank/DDBJ whole genome shotgun (WGS) entry which is preliminary data.</text>
</comment>
<evidence type="ECO:0000313" key="2">
    <source>
        <dbReference type="EMBL" id="KPK62612.1"/>
    </source>
</evidence>
<feature type="transmembrane region" description="Helical" evidence="1">
    <location>
        <begin position="171"/>
        <end position="190"/>
    </location>
</feature>
<evidence type="ECO:0008006" key="4">
    <source>
        <dbReference type="Google" id="ProtNLM"/>
    </source>
</evidence>
<keyword evidence="1" id="KW-0812">Transmembrane</keyword>
<dbReference type="Pfam" id="PF04240">
    <property type="entry name" value="Caroten_synth"/>
    <property type="match status" value="1"/>
</dbReference>
<dbReference type="InterPro" id="IPR007354">
    <property type="entry name" value="CruF-like"/>
</dbReference>
<feature type="transmembrane region" description="Helical" evidence="1">
    <location>
        <begin position="37"/>
        <end position="55"/>
    </location>
</feature>
<evidence type="ECO:0000313" key="3">
    <source>
        <dbReference type="Proteomes" id="UP000051373"/>
    </source>
</evidence>
<feature type="transmembrane region" description="Helical" evidence="1">
    <location>
        <begin position="197"/>
        <end position="217"/>
    </location>
</feature>
<sequence>MNRNFFCQRGDAIFIFILYSFYAMGILGHLFDKTYPHMMTLTPFVLLVFGLAVLLRTTGCDRKLLIWCLAAYILTFTIEAIGVYSGVVFGEYYYGTTLGIKLFRVPLVIGFNWVIVVLGAITIAKKFSSNKQFTALLAASFTVVFDIPLEVVAVNLNYWQWTPGFVPIQNYIAWFVVAFVVALSFGYLRFETKGKVIIHYFFIQFIFFILIDIMIFTNML</sequence>
<reference evidence="2 3" key="1">
    <citation type="journal article" date="2015" name="Microbiome">
        <title>Genomic resolution of linkages in carbon, nitrogen, and sulfur cycling among widespread estuary sediment bacteria.</title>
        <authorList>
            <person name="Baker B.J."/>
            <person name="Lazar C.S."/>
            <person name="Teske A.P."/>
            <person name="Dick G.J."/>
        </authorList>
    </citation>
    <scope>NUCLEOTIDE SEQUENCE [LARGE SCALE GENOMIC DNA]</scope>
    <source>
        <strain evidence="2">SM23_42</strain>
    </source>
</reference>
<feature type="transmembrane region" description="Helical" evidence="1">
    <location>
        <begin position="64"/>
        <end position="85"/>
    </location>
</feature>
<organism evidence="2 3">
    <name type="scientific">candidate division WOR_3 bacterium SM23_42</name>
    <dbReference type="NCBI Taxonomy" id="1703779"/>
    <lineage>
        <taxon>Bacteria</taxon>
        <taxon>Bacteria division WOR-3</taxon>
    </lineage>
</organism>
<name>A0A0S8FRQ0_UNCW3</name>
<dbReference type="Proteomes" id="UP000051373">
    <property type="component" value="Unassembled WGS sequence"/>
</dbReference>
<gene>
    <name evidence="2" type="ORF">AMJ83_10370</name>
</gene>
<feature type="transmembrane region" description="Helical" evidence="1">
    <location>
        <begin position="136"/>
        <end position="159"/>
    </location>
</feature>
<dbReference type="PANTHER" id="PTHR39419:SF1">
    <property type="entry name" value="SLL0814 PROTEIN"/>
    <property type="match status" value="1"/>
</dbReference>
<feature type="transmembrane region" description="Helical" evidence="1">
    <location>
        <begin position="12"/>
        <end position="31"/>
    </location>
</feature>
<keyword evidence="1" id="KW-0472">Membrane</keyword>
<protein>
    <recommendedName>
        <fullName evidence="4">Carotenoid biosynthesis protein</fullName>
    </recommendedName>
</protein>
<dbReference type="STRING" id="1703779.AMJ83_10370"/>
<dbReference type="PANTHER" id="PTHR39419">
    <property type="entry name" value="SLL0814 PROTEIN"/>
    <property type="match status" value="1"/>
</dbReference>
<keyword evidence="1" id="KW-1133">Transmembrane helix</keyword>
<accession>A0A0S8FRQ0</accession>
<dbReference type="AlphaFoldDB" id="A0A0S8FRQ0"/>
<dbReference type="EMBL" id="LJUJ01000031">
    <property type="protein sequence ID" value="KPK62612.1"/>
    <property type="molecule type" value="Genomic_DNA"/>
</dbReference>